<protein>
    <submittedName>
        <fullName evidence="1">Uncharacterized protein</fullName>
    </submittedName>
</protein>
<dbReference type="Gene3D" id="3.40.390.10">
    <property type="entry name" value="Collagenase (Catalytic Domain)"/>
    <property type="match status" value="1"/>
</dbReference>
<reference evidence="1" key="1">
    <citation type="submission" date="2021-01" db="EMBL/GenBank/DDBJ databases">
        <authorList>
            <person name="Corre E."/>
            <person name="Pelletier E."/>
            <person name="Niang G."/>
            <person name="Scheremetjew M."/>
            <person name="Finn R."/>
            <person name="Kale V."/>
            <person name="Holt S."/>
            <person name="Cochrane G."/>
            <person name="Meng A."/>
            <person name="Brown T."/>
            <person name="Cohen L."/>
        </authorList>
    </citation>
    <scope>NUCLEOTIDE SEQUENCE</scope>
    <source>
        <strain evidence="1">CCCM811</strain>
    </source>
</reference>
<dbReference type="EMBL" id="HBIV01001322">
    <property type="protein sequence ID" value="CAE0644853.1"/>
    <property type="molecule type" value="Transcribed_RNA"/>
</dbReference>
<accession>A0A7S4DE80</accession>
<organism evidence="1">
    <name type="scientific">Lotharella globosa</name>
    <dbReference type="NCBI Taxonomy" id="91324"/>
    <lineage>
        <taxon>Eukaryota</taxon>
        <taxon>Sar</taxon>
        <taxon>Rhizaria</taxon>
        <taxon>Cercozoa</taxon>
        <taxon>Chlorarachniophyceae</taxon>
        <taxon>Lotharella</taxon>
    </lineage>
</organism>
<evidence type="ECO:0000313" key="1">
    <source>
        <dbReference type="EMBL" id="CAE0644853.1"/>
    </source>
</evidence>
<dbReference type="InterPro" id="IPR024079">
    <property type="entry name" value="MetalloPept_cat_dom_sf"/>
</dbReference>
<dbReference type="AlphaFoldDB" id="A0A7S4DE80"/>
<name>A0A7S4DE80_9EUKA</name>
<sequence length="232" mass="25788">MGMELRRQGQPISQMDARALSVYRGELYAQIRQASEHKHMDDIAAVIYIVAPHLYCTPEEGEPESEGLAWVLFDQVPRPCWVPVNAEDRKAIHCEWVVSTHMFRHVGLFGDRILSSLTSSIVHASLVGALGFQSCENWPCVMNNIDSCEEAADVLVLPCASCMRKLQIAGAIPSRCTRQECTNPSCGETSSGGLRGALTRLRDFIAREQQSLVAGLQPCFSEEMDYLTKWLA</sequence>
<proteinExistence type="predicted"/>
<dbReference type="GO" id="GO:0008237">
    <property type="term" value="F:metallopeptidase activity"/>
    <property type="evidence" value="ECO:0007669"/>
    <property type="project" value="InterPro"/>
</dbReference>
<gene>
    <name evidence="1" type="ORF">LGLO00237_LOCUS913</name>
</gene>